<dbReference type="NCBIfam" id="TIGR03552">
    <property type="entry name" value="F420_cofC"/>
    <property type="match status" value="1"/>
</dbReference>
<organism evidence="6 7">
    <name type="scientific">Paraconexibacter antarcticus</name>
    <dbReference type="NCBI Taxonomy" id="2949664"/>
    <lineage>
        <taxon>Bacteria</taxon>
        <taxon>Bacillati</taxon>
        <taxon>Actinomycetota</taxon>
        <taxon>Thermoleophilia</taxon>
        <taxon>Solirubrobacterales</taxon>
        <taxon>Paraconexibacteraceae</taxon>
        <taxon>Paraconexibacter</taxon>
    </lineage>
</organism>
<evidence type="ECO:0000313" key="7">
    <source>
        <dbReference type="Proteomes" id="UP001056035"/>
    </source>
</evidence>
<comment type="pathway">
    <text evidence="5">Cofactor biosynthesis; coenzyme F420 biosynthesis.</text>
</comment>
<dbReference type="HAMAP" id="MF_02114">
    <property type="entry name" value="CofC"/>
    <property type="match status" value="1"/>
</dbReference>
<evidence type="ECO:0000256" key="4">
    <source>
        <dbReference type="ARBA" id="ARBA00023134"/>
    </source>
</evidence>
<comment type="function">
    <text evidence="5">Guanylyltransferase that catalyzes the activation of phosphoenolpyruvate (PEP) as enolpyruvoyl-2-diphospho-5'-guanosine, via the condensation of PEP with GTP. It is involved in the biosynthesis of coenzyme F420, a hydride carrier cofactor.</text>
</comment>
<keyword evidence="1 5" id="KW-0808">Transferase</keyword>
<keyword evidence="3 5" id="KW-0547">Nucleotide-binding</keyword>
<dbReference type="RefSeq" id="WP_254572698.1">
    <property type="nucleotide sequence ID" value="NZ_CP098502.1"/>
</dbReference>
<dbReference type="GO" id="GO:0043814">
    <property type="term" value="F:phospholactate guanylyltransferase activity"/>
    <property type="evidence" value="ECO:0007669"/>
    <property type="project" value="UniProtKB-EC"/>
</dbReference>
<dbReference type="InterPro" id="IPR029044">
    <property type="entry name" value="Nucleotide-diphossugar_trans"/>
</dbReference>
<keyword evidence="4 5" id="KW-0342">GTP-binding</keyword>
<reference evidence="6 7" key="1">
    <citation type="submission" date="2022-06" db="EMBL/GenBank/DDBJ databases">
        <title>Paraconexibacter antarcticus.</title>
        <authorList>
            <person name="Kim C.S."/>
        </authorList>
    </citation>
    <scope>NUCLEOTIDE SEQUENCE [LARGE SCALE GENOMIC DNA]</scope>
    <source>
        <strain evidence="6 7">02-257</strain>
    </source>
</reference>
<dbReference type="Proteomes" id="UP001056035">
    <property type="component" value="Chromosome"/>
</dbReference>
<comment type="catalytic activity">
    <reaction evidence="5">
        <text>phosphoenolpyruvate + GTP + H(+) = enolpyruvoyl-2-diphospho-5'-guanosine + diphosphate</text>
        <dbReference type="Rhea" id="RHEA:30519"/>
        <dbReference type="ChEBI" id="CHEBI:15378"/>
        <dbReference type="ChEBI" id="CHEBI:33019"/>
        <dbReference type="ChEBI" id="CHEBI:37565"/>
        <dbReference type="ChEBI" id="CHEBI:58702"/>
        <dbReference type="ChEBI" id="CHEBI:143701"/>
        <dbReference type="EC" id="2.7.7.105"/>
    </reaction>
</comment>
<gene>
    <name evidence="6" type="primary">cofC</name>
    <name evidence="5" type="synonym">fbiD</name>
    <name evidence="6" type="ORF">NBH00_07365</name>
</gene>
<evidence type="ECO:0000256" key="2">
    <source>
        <dbReference type="ARBA" id="ARBA00022695"/>
    </source>
</evidence>
<feature type="binding site" evidence="5">
    <location>
        <position position="140"/>
    </location>
    <ligand>
        <name>phosphoenolpyruvate</name>
        <dbReference type="ChEBI" id="CHEBI:58702"/>
    </ligand>
</feature>
<accession>A0ABY5DVJ6</accession>
<protein>
    <recommendedName>
        <fullName evidence="5">Phosphoenolpyruvate guanylyltransferase</fullName>
        <shortName evidence="5">PEP guanylyltransferase</shortName>
        <ecNumber evidence="5">2.7.7.105</ecNumber>
    </recommendedName>
</protein>
<evidence type="ECO:0000313" key="6">
    <source>
        <dbReference type="EMBL" id="UTI66020.1"/>
    </source>
</evidence>
<dbReference type="PANTHER" id="PTHR40392:SF1">
    <property type="entry name" value="2-PHOSPHO-L-LACTATE GUANYLYLTRANSFERASE"/>
    <property type="match status" value="1"/>
</dbReference>
<feature type="binding site" evidence="5">
    <location>
        <position position="159"/>
    </location>
    <ligand>
        <name>phosphoenolpyruvate</name>
        <dbReference type="ChEBI" id="CHEBI:58702"/>
    </ligand>
</feature>
<comment type="similarity">
    <text evidence="5">Belongs to the CofC family.</text>
</comment>
<evidence type="ECO:0000256" key="5">
    <source>
        <dbReference type="HAMAP-Rule" id="MF_02114"/>
    </source>
</evidence>
<dbReference type="EC" id="2.7.7.105" evidence="5"/>
<dbReference type="PANTHER" id="PTHR40392">
    <property type="entry name" value="2-PHOSPHO-L-LACTATE GUANYLYLTRANSFERASE"/>
    <property type="match status" value="1"/>
</dbReference>
<name>A0ABY5DVJ6_9ACTN</name>
<evidence type="ECO:0000256" key="1">
    <source>
        <dbReference type="ARBA" id="ARBA00022679"/>
    </source>
</evidence>
<keyword evidence="7" id="KW-1185">Reference proteome</keyword>
<keyword evidence="2 5" id="KW-0548">Nucleotidyltransferase</keyword>
<dbReference type="Pfam" id="PF01983">
    <property type="entry name" value="CofC"/>
    <property type="match status" value="1"/>
</dbReference>
<evidence type="ECO:0000256" key="3">
    <source>
        <dbReference type="ARBA" id="ARBA00022741"/>
    </source>
</evidence>
<dbReference type="Gene3D" id="3.90.550.10">
    <property type="entry name" value="Spore Coat Polysaccharide Biosynthesis Protein SpsA, Chain A"/>
    <property type="match status" value="1"/>
</dbReference>
<dbReference type="EMBL" id="CP098502">
    <property type="protein sequence ID" value="UTI66020.1"/>
    <property type="molecule type" value="Genomic_DNA"/>
</dbReference>
<dbReference type="SUPFAM" id="SSF53448">
    <property type="entry name" value="Nucleotide-diphospho-sugar transferases"/>
    <property type="match status" value="1"/>
</dbReference>
<sequence>MTTFAVLPVKHFVAGKTRLADDLGKGTRKALVEAMVTDVLIALRRSERIDHTLVVTGEAAMEAIAHGYDAQTVLDPDDAGHSQAAIIGIEEAITRGARRVMLVPGDCPALHPKELDTLLTRAPAPTPEVVIIPDRHGTGTNGLVLTPPDIIAPSFGPGSCERHVEAAKAAGARVRIEELPSLVLDVDTIEDLAALREALGGGHGNAAHTRGMLNRLARR</sequence>
<dbReference type="InterPro" id="IPR002835">
    <property type="entry name" value="CofC"/>
</dbReference>
<feature type="binding site" evidence="5">
    <location>
        <position position="156"/>
    </location>
    <ligand>
        <name>phosphoenolpyruvate</name>
        <dbReference type="ChEBI" id="CHEBI:58702"/>
    </ligand>
</feature>
<proteinExistence type="inferred from homology"/>